<keyword evidence="3" id="KW-1185">Reference proteome</keyword>
<name>A0ABX4EXP4_9BORD</name>
<comment type="caution">
    <text evidence="2">The sequence shown here is derived from an EMBL/GenBank/DDBJ whole genome shotgun (WGS) entry which is preliminary data.</text>
</comment>
<dbReference type="EMBL" id="NEVR01000003">
    <property type="protein sequence ID" value="OZI63855.1"/>
    <property type="molecule type" value="Genomic_DNA"/>
</dbReference>
<dbReference type="SUPFAM" id="SSF49879">
    <property type="entry name" value="SMAD/FHA domain"/>
    <property type="match status" value="1"/>
</dbReference>
<feature type="compositionally biased region" description="Basic and acidic residues" evidence="1">
    <location>
        <begin position="285"/>
        <end position="306"/>
    </location>
</feature>
<evidence type="ECO:0000313" key="2">
    <source>
        <dbReference type="EMBL" id="OZI63855.1"/>
    </source>
</evidence>
<proteinExistence type="predicted"/>
<accession>A0ABX4EXP4</accession>
<protein>
    <recommendedName>
        <fullName evidence="4">FHA domain-containing protein</fullName>
    </recommendedName>
</protein>
<dbReference type="InterPro" id="IPR008984">
    <property type="entry name" value="SMAD_FHA_dom_sf"/>
</dbReference>
<evidence type="ECO:0000256" key="1">
    <source>
        <dbReference type="SAM" id="MobiDB-lite"/>
    </source>
</evidence>
<dbReference type="RefSeq" id="WP_094831939.1">
    <property type="nucleotide sequence ID" value="NZ_NEVR01000003.1"/>
</dbReference>
<evidence type="ECO:0000313" key="3">
    <source>
        <dbReference type="Proteomes" id="UP000216354"/>
    </source>
</evidence>
<reference evidence="2 3" key="1">
    <citation type="submission" date="2017-05" db="EMBL/GenBank/DDBJ databases">
        <title>Complete and WGS of Bordetella genogroups.</title>
        <authorList>
            <person name="Spilker T."/>
            <person name="Lipuma J."/>
        </authorList>
    </citation>
    <scope>NUCLEOTIDE SEQUENCE [LARGE SCALE GENOMIC DNA]</scope>
    <source>
        <strain evidence="2 3">AU9795</strain>
    </source>
</reference>
<evidence type="ECO:0008006" key="4">
    <source>
        <dbReference type="Google" id="ProtNLM"/>
    </source>
</evidence>
<sequence length="330" mass="33387">MKLTALQHQTDRRFVPFAADFDGDGGTIGSAPGNVLTLPAAPGEICRLQAALRIDGHDRCSLLNLSGMAPVRINGVAVAPWQRATVRAGDTLEIGPYALALGEPQPDSAAEPDPLFAGLDAVPGAAAVPFAAISLDLPALHDPLPGADASDAPPSLAGTVAAETVAPATVAATPVPTDAAHGDAGAMPDPLAAAEAPAAPAGDVFADLFGPGTLPVGAAPDVDAHPFALRSDMERNPADPLAHLQAAGLNAGEPGDPLAAFDSPDSPHLRHVMSDATPGVLSESEAEREGSPIRDALDEGRARGDDGAQAQRQGARDYGGAHVRMPTPRR</sequence>
<organism evidence="2 3">
    <name type="scientific">Bordetella genomosp. 1</name>
    <dbReference type="NCBI Taxonomy" id="1395607"/>
    <lineage>
        <taxon>Bacteria</taxon>
        <taxon>Pseudomonadati</taxon>
        <taxon>Pseudomonadota</taxon>
        <taxon>Betaproteobacteria</taxon>
        <taxon>Burkholderiales</taxon>
        <taxon>Alcaligenaceae</taxon>
        <taxon>Bordetella</taxon>
    </lineage>
</organism>
<dbReference type="Proteomes" id="UP000216354">
    <property type="component" value="Unassembled WGS sequence"/>
</dbReference>
<feature type="region of interest" description="Disordered" evidence="1">
    <location>
        <begin position="248"/>
        <end position="330"/>
    </location>
</feature>
<gene>
    <name evidence="2" type="ORF">CAL27_14755</name>
</gene>
<dbReference type="CDD" id="cd00060">
    <property type="entry name" value="FHA"/>
    <property type="match status" value="1"/>
</dbReference>